<protein>
    <recommendedName>
        <fullName evidence="3">7-cyano-7-deazaguanine synthase</fullName>
    </recommendedName>
</protein>
<dbReference type="Gene3D" id="3.40.50.620">
    <property type="entry name" value="HUPs"/>
    <property type="match status" value="1"/>
</dbReference>
<evidence type="ECO:0008006" key="3">
    <source>
        <dbReference type="Google" id="ProtNLM"/>
    </source>
</evidence>
<reference evidence="2" key="1">
    <citation type="journal article" date="2021" name="Curr. Microbiol.">
        <title>Complete genome of nocamycin-producing strain Saccharothrix syringae NRRL B-16468 reveals the biosynthetic potential for secondary metabolites.</title>
        <authorList>
            <person name="Mo X."/>
            <person name="Yang S."/>
        </authorList>
    </citation>
    <scope>NUCLEOTIDE SEQUENCE [LARGE SCALE GENOMIC DNA]</scope>
    <source>
        <strain evidence="2">ATCC 51364 / DSM 43886 / JCM 6844 / KCTC 9398 / NBRC 14523 / NRRL B-16468 / INA 2240</strain>
    </source>
</reference>
<evidence type="ECO:0000313" key="1">
    <source>
        <dbReference type="EMBL" id="QFZ17715.1"/>
    </source>
</evidence>
<name>A0A5Q0GVQ7_SACSY</name>
<gene>
    <name evidence="1" type="ORF">EKG83_09660</name>
</gene>
<accession>A0A5Q0GVQ7</accession>
<dbReference type="KEGG" id="ssyi:EKG83_09660"/>
<keyword evidence="2" id="KW-1185">Reference proteome</keyword>
<dbReference type="Proteomes" id="UP000325787">
    <property type="component" value="Chromosome"/>
</dbReference>
<proteinExistence type="predicted"/>
<evidence type="ECO:0000313" key="2">
    <source>
        <dbReference type="Proteomes" id="UP000325787"/>
    </source>
</evidence>
<organism evidence="1 2">
    <name type="scientific">Saccharothrix syringae</name>
    <name type="common">Nocardiopsis syringae</name>
    <dbReference type="NCBI Taxonomy" id="103733"/>
    <lineage>
        <taxon>Bacteria</taxon>
        <taxon>Bacillati</taxon>
        <taxon>Actinomycetota</taxon>
        <taxon>Actinomycetes</taxon>
        <taxon>Pseudonocardiales</taxon>
        <taxon>Pseudonocardiaceae</taxon>
        <taxon>Saccharothrix</taxon>
    </lineage>
</organism>
<dbReference type="EMBL" id="CP034550">
    <property type="protein sequence ID" value="QFZ17715.1"/>
    <property type="molecule type" value="Genomic_DNA"/>
</dbReference>
<dbReference type="InterPro" id="IPR014729">
    <property type="entry name" value="Rossmann-like_a/b/a_fold"/>
</dbReference>
<dbReference type="AlphaFoldDB" id="A0A5Q0GVQ7"/>
<sequence length="431" mass="46805">MPRFTLRLTAADDISAAEAAASFYWLGDQRSSFISSIGPGLEQLGAVPAPNVDVVRIALTVLAADRSVPRKGGGSDWNQRDIHLEVPVSDAVIWNAVAEDLAQTLGFLSGDRWSLHFEQERPAVEVPVRVDGGAVPSRVVLLSGGADSAVGGLYSRSLLKDDEHHVLLSHFANTMLRPIQIRVAEEIERLLPCGSQEHVVVHLGRRSERIDGTPYPSESTTRSRSLLFLALGLAVASVHRVPLWVPENGFASINPPLGRERLGSLSTRTTHPKFLKDLSAALSKAGAHAVIENPFALATKGEMYRRVVDLIGLEEASTFLSATHSCALTGQRAHGFGSERPCGVCFGCVLRRASFASSGVADRSNYIAPSDDSAVQAWLNSKSVEQQVRNFIRRGVRMRDLVTLSLPDDYSLHEASSLCERGIRELRSLYS</sequence>
<dbReference type="SUPFAM" id="SSF52402">
    <property type="entry name" value="Adenine nucleotide alpha hydrolases-like"/>
    <property type="match status" value="1"/>
</dbReference>